<keyword evidence="5 9" id="KW-0812">Transmembrane</keyword>
<protein>
    <submittedName>
        <fullName evidence="10">Transporter</fullName>
    </submittedName>
</protein>
<evidence type="ECO:0000256" key="7">
    <source>
        <dbReference type="ARBA" id="ARBA00023136"/>
    </source>
</evidence>
<keyword evidence="7 9" id="KW-0472">Membrane</keyword>
<dbReference type="EMBL" id="CP040899">
    <property type="protein sequence ID" value="QDB79405.1"/>
    <property type="molecule type" value="Genomic_DNA"/>
</dbReference>
<comment type="similarity">
    <text evidence="2">Belongs to the AmiS/UreI family.</text>
</comment>
<organism evidence="10 11">
    <name type="scientific">Georgenia wutianyii</name>
    <dbReference type="NCBI Taxonomy" id="2585135"/>
    <lineage>
        <taxon>Bacteria</taxon>
        <taxon>Bacillati</taxon>
        <taxon>Actinomycetota</taxon>
        <taxon>Actinomycetes</taxon>
        <taxon>Micrococcales</taxon>
        <taxon>Bogoriellaceae</taxon>
        <taxon>Georgenia</taxon>
    </lineage>
</organism>
<evidence type="ECO:0000256" key="2">
    <source>
        <dbReference type="ARBA" id="ARBA00010068"/>
    </source>
</evidence>
<evidence type="ECO:0000313" key="11">
    <source>
        <dbReference type="Proteomes" id="UP000313948"/>
    </source>
</evidence>
<feature type="region of interest" description="Disordered" evidence="8">
    <location>
        <begin position="198"/>
        <end position="217"/>
    </location>
</feature>
<evidence type="ECO:0000313" key="10">
    <source>
        <dbReference type="EMBL" id="QDB79405.1"/>
    </source>
</evidence>
<evidence type="ECO:0000256" key="6">
    <source>
        <dbReference type="ARBA" id="ARBA00022989"/>
    </source>
</evidence>
<dbReference type="Proteomes" id="UP000313948">
    <property type="component" value="Chromosome"/>
</dbReference>
<reference evidence="10 11" key="1">
    <citation type="submission" date="2019-05" db="EMBL/GenBank/DDBJ databases">
        <title>Georgenia *** sp. nov., and Georgenia *** sp. nov., isolated from the intestinal contents of plateau pika (Ochotona curzoniae) in the Qinghai-Tibet plateau of China.</title>
        <authorList>
            <person name="Tian Z."/>
        </authorList>
    </citation>
    <scope>NUCLEOTIDE SEQUENCE [LARGE SCALE GENOMIC DNA]</scope>
    <source>
        <strain evidence="10 11">Z294</strain>
    </source>
</reference>
<comment type="subcellular location">
    <subcellularLocation>
        <location evidence="1">Cell membrane</location>
        <topology evidence="1">Multi-pass membrane protein</topology>
    </subcellularLocation>
</comment>
<dbReference type="InterPro" id="IPR003211">
    <property type="entry name" value="AmiSUreI_transpt"/>
</dbReference>
<sequence>MAAVGLVYVGAVLFVNGIMLLGHVTPRAVAPLNFFVGALQVLTPTYLIVLAAGDPAAIALAAGLYFFGFTYLWVGVNSVTGWPNDGLGWFSLTVTVAGIVFAIYSWTVVGDRAFTVLWLLWALLWLAFFVLMALRRDDLGPVVGVLAASYGVITTGGPGLLLLGGWWEDSGTLAAVLAVLGLLMVPLSFPLSRVLRASPAPPQPAGTAAADERNSHA</sequence>
<name>A0ABX5VRY6_9MICO</name>
<keyword evidence="11" id="KW-1185">Reference proteome</keyword>
<evidence type="ECO:0000256" key="3">
    <source>
        <dbReference type="ARBA" id="ARBA00022448"/>
    </source>
</evidence>
<feature type="transmembrane region" description="Helical" evidence="9">
    <location>
        <begin position="173"/>
        <end position="191"/>
    </location>
</feature>
<keyword evidence="4" id="KW-1003">Cell membrane</keyword>
<dbReference type="Gene3D" id="1.25.40.600">
    <property type="match status" value="1"/>
</dbReference>
<keyword evidence="3" id="KW-0813">Transport</keyword>
<evidence type="ECO:0000256" key="9">
    <source>
        <dbReference type="SAM" id="Phobius"/>
    </source>
</evidence>
<dbReference type="InterPro" id="IPR038523">
    <property type="entry name" value="AmiSUreI_transpt_sf"/>
</dbReference>
<dbReference type="Pfam" id="PF02293">
    <property type="entry name" value="AmiS_UreI"/>
    <property type="match status" value="1"/>
</dbReference>
<feature type="transmembrane region" description="Helical" evidence="9">
    <location>
        <begin position="113"/>
        <end position="134"/>
    </location>
</feature>
<accession>A0ABX5VRY6</accession>
<evidence type="ECO:0000256" key="5">
    <source>
        <dbReference type="ARBA" id="ARBA00022692"/>
    </source>
</evidence>
<gene>
    <name evidence="10" type="ORF">FE251_08510</name>
</gene>
<feature type="transmembrane region" description="Helical" evidence="9">
    <location>
        <begin position="86"/>
        <end position="107"/>
    </location>
</feature>
<keyword evidence="6 9" id="KW-1133">Transmembrane helix</keyword>
<evidence type="ECO:0000256" key="8">
    <source>
        <dbReference type="SAM" id="MobiDB-lite"/>
    </source>
</evidence>
<proteinExistence type="inferred from homology"/>
<dbReference type="RefSeq" id="WP_139071602.1">
    <property type="nucleotide sequence ID" value="NZ_CP040899.1"/>
</dbReference>
<evidence type="ECO:0000256" key="1">
    <source>
        <dbReference type="ARBA" id="ARBA00004651"/>
    </source>
</evidence>
<feature type="transmembrane region" description="Helical" evidence="9">
    <location>
        <begin position="141"/>
        <end position="167"/>
    </location>
</feature>
<feature type="transmembrane region" description="Helical" evidence="9">
    <location>
        <begin position="32"/>
        <end position="50"/>
    </location>
</feature>
<feature type="transmembrane region" description="Helical" evidence="9">
    <location>
        <begin position="6"/>
        <end position="25"/>
    </location>
</feature>
<evidence type="ECO:0000256" key="4">
    <source>
        <dbReference type="ARBA" id="ARBA00022475"/>
    </source>
</evidence>
<feature type="transmembrane region" description="Helical" evidence="9">
    <location>
        <begin position="56"/>
        <end position="74"/>
    </location>
</feature>